<dbReference type="Proteomes" id="UP000009236">
    <property type="component" value="Chromosome"/>
</dbReference>
<dbReference type="InterPro" id="IPR041916">
    <property type="entry name" value="Anti_sigma_zinc_sf"/>
</dbReference>
<dbReference type="EMBL" id="CP002810">
    <property type="protein sequence ID" value="AEG43736.1"/>
    <property type="molecule type" value="Genomic_DNA"/>
</dbReference>
<dbReference type="RefSeq" id="WP_013838128.1">
    <property type="nucleotide sequence ID" value="NC_015588.1"/>
</dbReference>
<name>F6FPU7_ISOV2</name>
<dbReference type="eggNOG" id="COG5662">
    <property type="taxonomic scope" value="Bacteria"/>
</dbReference>
<gene>
    <name evidence="3" type="ordered locus">Isova_0952</name>
</gene>
<dbReference type="AlphaFoldDB" id="F6FPU7"/>
<organism evidence="4">
    <name type="scientific">Isoptericola variabilis (strain 225)</name>
    <dbReference type="NCBI Taxonomy" id="743718"/>
    <lineage>
        <taxon>Bacteria</taxon>
        <taxon>Bacillati</taxon>
        <taxon>Actinomycetota</taxon>
        <taxon>Actinomycetes</taxon>
        <taxon>Micrococcales</taxon>
        <taxon>Promicromonosporaceae</taxon>
        <taxon>Isoptericola</taxon>
    </lineage>
</organism>
<protein>
    <submittedName>
        <fullName evidence="3">Uncharacterized protein</fullName>
    </submittedName>
</protein>
<evidence type="ECO:0000256" key="1">
    <source>
        <dbReference type="ARBA" id="ARBA00023015"/>
    </source>
</evidence>
<keyword evidence="2" id="KW-0804">Transcription</keyword>
<dbReference type="HOGENOM" id="CLU_831262_0_0_11"/>
<evidence type="ECO:0000313" key="3">
    <source>
        <dbReference type="EMBL" id="AEG43736.1"/>
    </source>
</evidence>
<reference evidence="3 4" key="1">
    <citation type="submission" date="2011-05" db="EMBL/GenBank/DDBJ databases">
        <title>Complete sequence of Isoptericola variabilis 225.</title>
        <authorList>
            <consortium name="US DOE Joint Genome Institute"/>
            <person name="Lucas S."/>
            <person name="Han J."/>
            <person name="Lapidus A."/>
            <person name="Cheng J.-F."/>
            <person name="Goodwin L."/>
            <person name="Pitluck S."/>
            <person name="Peters L."/>
            <person name="Mikhailova N."/>
            <person name="Zeytun A."/>
            <person name="Han C."/>
            <person name="Tapia R."/>
            <person name="Land M."/>
            <person name="Hauser L."/>
            <person name="Kyrpides N."/>
            <person name="Ivanova N."/>
            <person name="Pagani I."/>
            <person name="Siebers A."/>
            <person name="Allgaier M."/>
            <person name="Thelen M."/>
            <person name="Hugenholtz P."/>
            <person name="Gladden J."/>
            <person name="Woyke T."/>
        </authorList>
    </citation>
    <scope>NUCLEOTIDE SEQUENCE [LARGE SCALE GENOMIC DNA]</scope>
    <source>
        <strain evidence="4">225</strain>
    </source>
</reference>
<keyword evidence="1" id="KW-0805">Transcription regulation</keyword>
<dbReference type="STRING" id="743718.Isova_0952"/>
<proteinExistence type="predicted"/>
<evidence type="ECO:0000313" key="4">
    <source>
        <dbReference type="Proteomes" id="UP000009236"/>
    </source>
</evidence>
<dbReference type="KEGG" id="iva:Isova_0952"/>
<sequence>MSAHLGSWISPLADGQLDPAATEAALAHVAVCPRCARELEEARAARAALLRARDVAPAPDLADRLLALSASIPPADDDPLRRPGRFTGWETPDAWRPTLTGDLEERRRGALARRLVAAGAGGVGVLGLTLFALGQAPVVTPDASRTAALALLSHAGDDGSTAWVGEAAGAPGVSAAEDAEAWLSEHGWVAPADLPEGYGIAAVRVVGDEPGAVELDLEGPEGTVVVREQVGRLPGASTAAEAADVEVLSRDPWHVAWQAGDVTVDVVGDVPDDVLADVVAAFPGRGYDAGVLPRISRGWATVTGAIWRP</sequence>
<dbReference type="Gene3D" id="1.10.10.1320">
    <property type="entry name" value="Anti-sigma factor, zinc-finger domain"/>
    <property type="match status" value="1"/>
</dbReference>
<accession>F6FPU7</accession>
<evidence type="ECO:0000256" key="2">
    <source>
        <dbReference type="ARBA" id="ARBA00023163"/>
    </source>
</evidence>
<keyword evidence="4" id="KW-1185">Reference proteome</keyword>